<dbReference type="PANTHER" id="PTHR38471">
    <property type="entry name" value="FOUR HELIX BUNDLE PROTEIN"/>
    <property type="match status" value="1"/>
</dbReference>
<sequence>MIKSYKDLTVYNRSFKAAMDIYWMTRNFPKEEIYSLTSQIVRSSRSISSNILEGWAKRTYDLVFKQHLINSLGSCSETETWLNFALECQYINNETYNRFIIELDQIGKMLNKLHQNWTNNEKRNT</sequence>
<dbReference type="NCBIfam" id="TIGR02436">
    <property type="entry name" value="four helix bundle protein"/>
    <property type="match status" value="1"/>
</dbReference>
<name>A0A2T0WXE1_9BACT</name>
<comment type="caution">
    <text evidence="1">The sequence shown here is derived from an EMBL/GenBank/DDBJ whole genome shotgun (WGS) entry which is preliminary data.</text>
</comment>
<dbReference type="SUPFAM" id="SSF158446">
    <property type="entry name" value="IVS-encoded protein-like"/>
    <property type="match status" value="1"/>
</dbReference>
<dbReference type="Pfam" id="PF05635">
    <property type="entry name" value="23S_rRNA_IVP"/>
    <property type="match status" value="1"/>
</dbReference>
<proteinExistence type="predicted"/>
<dbReference type="PANTHER" id="PTHR38471:SF2">
    <property type="entry name" value="FOUR HELIX BUNDLE PROTEIN"/>
    <property type="match status" value="1"/>
</dbReference>
<evidence type="ECO:0000313" key="1">
    <source>
        <dbReference type="EMBL" id="RCW39019.1"/>
    </source>
</evidence>
<evidence type="ECO:0000313" key="2">
    <source>
        <dbReference type="Proteomes" id="UP000252733"/>
    </source>
</evidence>
<dbReference type="AlphaFoldDB" id="A0A2T0WXE1"/>
<accession>A0A2T0WXE1</accession>
<protein>
    <submittedName>
        <fullName evidence="1">Four helix bundle protein</fullName>
    </submittedName>
</protein>
<dbReference type="Gene3D" id="1.20.1440.60">
    <property type="entry name" value="23S rRNA-intervening sequence"/>
    <property type="match status" value="1"/>
</dbReference>
<gene>
    <name evidence="1" type="ORF">DFO77_102173</name>
</gene>
<dbReference type="InterPro" id="IPR012657">
    <property type="entry name" value="23S_rRNA-intervening_sequence"/>
</dbReference>
<reference evidence="1 2" key="1">
    <citation type="submission" date="2018-07" db="EMBL/GenBank/DDBJ databases">
        <title>Freshwater and sediment microbial communities from various areas in North America, analyzing microbe dynamics in response to fracking.</title>
        <authorList>
            <person name="Lamendella R."/>
        </authorList>
    </citation>
    <scope>NUCLEOTIDE SEQUENCE [LARGE SCALE GENOMIC DNA]</scope>
    <source>
        <strain evidence="1 2">160A</strain>
    </source>
</reference>
<organism evidence="1 2">
    <name type="scientific">Marinilabilia salmonicolor</name>
    <dbReference type="NCBI Taxonomy" id="989"/>
    <lineage>
        <taxon>Bacteria</taxon>
        <taxon>Pseudomonadati</taxon>
        <taxon>Bacteroidota</taxon>
        <taxon>Bacteroidia</taxon>
        <taxon>Marinilabiliales</taxon>
        <taxon>Marinilabiliaceae</taxon>
        <taxon>Marinilabilia</taxon>
    </lineage>
</organism>
<dbReference type="EMBL" id="QPIZ01000002">
    <property type="protein sequence ID" value="RCW39019.1"/>
    <property type="molecule type" value="Genomic_DNA"/>
</dbReference>
<keyword evidence="2" id="KW-1185">Reference proteome</keyword>
<dbReference type="Proteomes" id="UP000252733">
    <property type="component" value="Unassembled WGS sequence"/>
</dbReference>
<dbReference type="InterPro" id="IPR036583">
    <property type="entry name" value="23S_rRNA_IVS_sf"/>
</dbReference>
<dbReference type="CDD" id="cd16377">
    <property type="entry name" value="23S_rRNA_IVP_like"/>
    <property type="match status" value="1"/>
</dbReference>